<feature type="transmembrane region" description="Helical" evidence="10">
    <location>
        <begin position="200"/>
        <end position="222"/>
    </location>
</feature>
<accession>A0A821PZG8</accession>
<feature type="transmembrane region" description="Helical" evidence="10">
    <location>
        <begin position="35"/>
        <end position="55"/>
    </location>
</feature>
<dbReference type="Pfam" id="PF02949">
    <property type="entry name" value="7tm_6"/>
    <property type="match status" value="1"/>
</dbReference>
<comment type="subcellular location">
    <subcellularLocation>
        <location evidence="1 10">Cell membrane</location>
        <topology evidence="1 10">Multi-pass membrane protein</topology>
    </subcellularLocation>
</comment>
<keyword evidence="4 10" id="KW-0812">Transmembrane</keyword>
<name>A0A821PZG8_9NEOP</name>
<dbReference type="OrthoDB" id="7604726at2759"/>
<evidence type="ECO:0000313" key="12">
    <source>
        <dbReference type="Proteomes" id="UP000663880"/>
    </source>
</evidence>
<feature type="transmembrane region" description="Helical" evidence="10">
    <location>
        <begin position="304"/>
        <end position="326"/>
    </location>
</feature>
<keyword evidence="3 10" id="KW-0716">Sensory transduction</keyword>
<dbReference type="EMBL" id="CAJOBZ010000007">
    <property type="protein sequence ID" value="CAF4812294.1"/>
    <property type="molecule type" value="Genomic_DNA"/>
</dbReference>
<evidence type="ECO:0000256" key="8">
    <source>
        <dbReference type="ARBA" id="ARBA00023170"/>
    </source>
</evidence>
<evidence type="ECO:0000256" key="4">
    <source>
        <dbReference type="ARBA" id="ARBA00022692"/>
    </source>
</evidence>
<sequence length="397" mass="46168">MNTRDELHFEKIFKTMLKAMRLNKTHPNIPRDKKWFLKFIIMYGTFMLSVSFATYSTFFHDLKDKNFSQACYHGVLIVIFTVVSLYHIVMGWHGFRFQDLINQMKEDYDRAKRFAIEDYNVVLAYAKRGKMIMHIWLALGLSCVTVHQLSAILPMVHNAVMTGKFQCVHLYNITYPGNLEHWKNETSVCLSLFALFTYGYMYAVIMYIAGPALGPILMLHGCGQLELVRRRIANTYSNRNKGFEVQNLKLAAKHLSMTYNFMKKTNESLQMFHEIIFKAVIVILPILFYQLKEGNTNRDMNIEIIGFAFGATLLCGLPCYYGDLLLEKTNDIKMALYSCGWEHHVEREPRTLILLLMIRVDRPVGLSTMFLDICLEQLTDIYRQAYALFNLLIAVLD</sequence>
<dbReference type="Proteomes" id="UP000663880">
    <property type="component" value="Unassembled WGS sequence"/>
</dbReference>
<reference evidence="11" key="1">
    <citation type="submission" date="2021-02" db="EMBL/GenBank/DDBJ databases">
        <authorList>
            <person name="Steward A R."/>
        </authorList>
    </citation>
    <scope>NUCLEOTIDE SEQUENCE</scope>
</reference>
<evidence type="ECO:0000256" key="9">
    <source>
        <dbReference type="ARBA" id="ARBA00023224"/>
    </source>
</evidence>
<keyword evidence="5 10" id="KW-0552">Olfaction</keyword>
<protein>
    <recommendedName>
        <fullName evidence="10">Odorant receptor</fullName>
    </recommendedName>
</protein>
<dbReference type="InterPro" id="IPR004117">
    <property type="entry name" value="7tm6_olfct_rcpt"/>
</dbReference>
<evidence type="ECO:0000256" key="3">
    <source>
        <dbReference type="ARBA" id="ARBA00022606"/>
    </source>
</evidence>
<feature type="transmembrane region" description="Helical" evidence="10">
    <location>
        <begin position="271"/>
        <end position="292"/>
    </location>
</feature>
<keyword evidence="7 10" id="KW-0472">Membrane</keyword>
<evidence type="ECO:0000256" key="1">
    <source>
        <dbReference type="ARBA" id="ARBA00004651"/>
    </source>
</evidence>
<dbReference type="AlphaFoldDB" id="A0A821PZG8"/>
<dbReference type="PANTHER" id="PTHR21137">
    <property type="entry name" value="ODORANT RECEPTOR"/>
    <property type="match status" value="1"/>
</dbReference>
<keyword evidence="6 10" id="KW-1133">Transmembrane helix</keyword>
<organism evidence="11 12">
    <name type="scientific">Pieris macdunnoughi</name>
    <dbReference type="NCBI Taxonomy" id="345717"/>
    <lineage>
        <taxon>Eukaryota</taxon>
        <taxon>Metazoa</taxon>
        <taxon>Ecdysozoa</taxon>
        <taxon>Arthropoda</taxon>
        <taxon>Hexapoda</taxon>
        <taxon>Insecta</taxon>
        <taxon>Pterygota</taxon>
        <taxon>Neoptera</taxon>
        <taxon>Endopterygota</taxon>
        <taxon>Lepidoptera</taxon>
        <taxon>Glossata</taxon>
        <taxon>Ditrysia</taxon>
        <taxon>Papilionoidea</taxon>
        <taxon>Pieridae</taxon>
        <taxon>Pierinae</taxon>
        <taxon>Pieris</taxon>
    </lineage>
</organism>
<dbReference type="GO" id="GO:0005886">
    <property type="term" value="C:plasma membrane"/>
    <property type="evidence" value="ECO:0007669"/>
    <property type="project" value="UniProtKB-SubCell"/>
</dbReference>
<keyword evidence="12" id="KW-1185">Reference proteome</keyword>
<feature type="transmembrane region" description="Helical" evidence="10">
    <location>
        <begin position="135"/>
        <end position="156"/>
    </location>
</feature>
<evidence type="ECO:0000256" key="2">
    <source>
        <dbReference type="ARBA" id="ARBA00022475"/>
    </source>
</evidence>
<dbReference type="GO" id="GO:0007165">
    <property type="term" value="P:signal transduction"/>
    <property type="evidence" value="ECO:0007669"/>
    <property type="project" value="UniProtKB-KW"/>
</dbReference>
<feature type="transmembrane region" description="Helical" evidence="10">
    <location>
        <begin position="75"/>
        <end position="95"/>
    </location>
</feature>
<evidence type="ECO:0000256" key="5">
    <source>
        <dbReference type="ARBA" id="ARBA00022725"/>
    </source>
</evidence>
<dbReference type="GO" id="GO:0005549">
    <property type="term" value="F:odorant binding"/>
    <property type="evidence" value="ECO:0007669"/>
    <property type="project" value="InterPro"/>
</dbReference>
<keyword evidence="9 10" id="KW-0807">Transducer</keyword>
<comment type="similarity">
    <text evidence="10">Belongs to the insect chemoreceptor superfamily. Heteromeric odorant receptor channel (TC 1.A.69) family.</text>
</comment>
<evidence type="ECO:0000313" key="11">
    <source>
        <dbReference type="EMBL" id="CAF4812294.1"/>
    </source>
</evidence>
<dbReference type="PANTHER" id="PTHR21137:SF35">
    <property type="entry name" value="ODORANT RECEPTOR 19A-RELATED"/>
    <property type="match status" value="1"/>
</dbReference>
<gene>
    <name evidence="11" type="ORF">PMACD_LOCUS4114</name>
</gene>
<dbReference type="GO" id="GO:0004984">
    <property type="term" value="F:olfactory receptor activity"/>
    <property type="evidence" value="ECO:0007669"/>
    <property type="project" value="InterPro"/>
</dbReference>
<proteinExistence type="inferred from homology"/>
<evidence type="ECO:0000256" key="6">
    <source>
        <dbReference type="ARBA" id="ARBA00022989"/>
    </source>
</evidence>
<comment type="caution">
    <text evidence="10">Lacks conserved residue(s) required for the propagation of feature annotation.</text>
</comment>
<comment type="caution">
    <text evidence="11">The sequence shown here is derived from an EMBL/GenBank/DDBJ whole genome shotgun (WGS) entry which is preliminary data.</text>
</comment>
<keyword evidence="8 10" id="KW-0675">Receptor</keyword>
<evidence type="ECO:0000256" key="10">
    <source>
        <dbReference type="RuleBase" id="RU351113"/>
    </source>
</evidence>
<keyword evidence="2" id="KW-1003">Cell membrane</keyword>
<evidence type="ECO:0000256" key="7">
    <source>
        <dbReference type="ARBA" id="ARBA00023136"/>
    </source>
</evidence>